<organism evidence="4 5">
    <name type="scientific">Granulicella sibirica</name>
    <dbReference type="NCBI Taxonomy" id="2479048"/>
    <lineage>
        <taxon>Bacteria</taxon>
        <taxon>Pseudomonadati</taxon>
        <taxon>Acidobacteriota</taxon>
        <taxon>Terriglobia</taxon>
        <taxon>Terriglobales</taxon>
        <taxon>Acidobacteriaceae</taxon>
        <taxon>Granulicella</taxon>
    </lineage>
</organism>
<evidence type="ECO:0000256" key="2">
    <source>
        <dbReference type="PIRNR" id="PIRNR016661"/>
    </source>
</evidence>
<dbReference type="EMBL" id="RDSM01000002">
    <property type="protein sequence ID" value="RXH55555.1"/>
    <property type="molecule type" value="Genomic_DNA"/>
</dbReference>
<dbReference type="PIRSF" id="PIRSF016661">
    <property type="entry name" value="BioY"/>
    <property type="match status" value="1"/>
</dbReference>
<feature type="transmembrane region" description="Helical" evidence="3">
    <location>
        <begin position="170"/>
        <end position="191"/>
    </location>
</feature>
<reference evidence="5" key="2">
    <citation type="submission" date="2019-02" db="EMBL/GenBank/DDBJ databases">
        <title>Granulicella sibirica sp. nov., a psychrotolerant acidobacterium isolated from an organic soil layer in forested tundra, West Siberia.</title>
        <authorList>
            <person name="Oshkin I.Y."/>
            <person name="Kulichevskaya I.S."/>
            <person name="Rijpstra W.I.C."/>
            <person name="Sinninghe Damste J.S."/>
            <person name="Rakitin A.L."/>
            <person name="Ravin N.V."/>
            <person name="Dedysh S.N."/>
        </authorList>
    </citation>
    <scope>NUCLEOTIDE SEQUENCE [LARGE SCALE GENOMIC DNA]</scope>
    <source>
        <strain evidence="5">AF10</strain>
    </source>
</reference>
<feature type="transmembrane region" description="Helical" evidence="3">
    <location>
        <begin position="26"/>
        <end position="47"/>
    </location>
</feature>
<keyword evidence="3" id="KW-0812">Transmembrane</keyword>
<accession>A0A4Q0SWS3</accession>
<gene>
    <name evidence="4" type="ORF">GRAN_2412</name>
</gene>
<keyword evidence="5" id="KW-1185">Reference proteome</keyword>
<dbReference type="PANTHER" id="PTHR34295">
    <property type="entry name" value="BIOTIN TRANSPORTER BIOY"/>
    <property type="match status" value="1"/>
</dbReference>
<dbReference type="GO" id="GO:0015225">
    <property type="term" value="F:biotin transmembrane transporter activity"/>
    <property type="evidence" value="ECO:0007669"/>
    <property type="project" value="UniProtKB-UniRule"/>
</dbReference>
<keyword evidence="2" id="KW-1003">Cell membrane</keyword>
<evidence type="ECO:0000313" key="5">
    <source>
        <dbReference type="Proteomes" id="UP000289437"/>
    </source>
</evidence>
<dbReference type="InterPro" id="IPR003784">
    <property type="entry name" value="BioY"/>
</dbReference>
<feature type="transmembrane region" description="Helical" evidence="3">
    <location>
        <begin position="134"/>
        <end position="158"/>
    </location>
</feature>
<comment type="similarity">
    <text evidence="1 2">Belongs to the BioY family.</text>
</comment>
<dbReference type="Proteomes" id="UP000289437">
    <property type="component" value="Unassembled WGS sequence"/>
</dbReference>
<dbReference type="RefSeq" id="WP_128913189.1">
    <property type="nucleotide sequence ID" value="NZ_RDSM01000002.1"/>
</dbReference>
<keyword evidence="2" id="KW-0813">Transport</keyword>
<comment type="subcellular location">
    <subcellularLocation>
        <location evidence="2">Cell membrane</location>
        <topology evidence="2">Multi-pass membrane protein</topology>
    </subcellularLocation>
</comment>
<evidence type="ECO:0000256" key="3">
    <source>
        <dbReference type="SAM" id="Phobius"/>
    </source>
</evidence>
<reference evidence="4 5" key="1">
    <citation type="submission" date="2018-11" db="EMBL/GenBank/DDBJ databases">
        <authorList>
            <person name="Mardanov A.V."/>
            <person name="Ravin N.V."/>
            <person name="Dedysh S.N."/>
        </authorList>
    </citation>
    <scope>NUCLEOTIDE SEQUENCE [LARGE SCALE GENOMIC DNA]</scope>
    <source>
        <strain evidence="4 5">AF10</strain>
    </source>
</reference>
<evidence type="ECO:0000256" key="1">
    <source>
        <dbReference type="ARBA" id="ARBA00010692"/>
    </source>
</evidence>
<dbReference type="AlphaFoldDB" id="A0A4Q0SWS3"/>
<comment type="caution">
    <text evidence="4">The sequence shown here is derived from an EMBL/GenBank/DDBJ whole genome shotgun (WGS) entry which is preliminary data.</text>
</comment>
<dbReference type="OrthoDB" id="9803495at2"/>
<protein>
    <recommendedName>
        <fullName evidence="2">Biotin transporter</fullName>
    </recommendedName>
</protein>
<dbReference type="GO" id="GO:0005886">
    <property type="term" value="C:plasma membrane"/>
    <property type="evidence" value="ECO:0007669"/>
    <property type="project" value="UniProtKB-SubCell"/>
</dbReference>
<name>A0A4Q0SWS3_9BACT</name>
<feature type="transmembrane region" description="Helical" evidence="3">
    <location>
        <begin position="100"/>
        <end position="122"/>
    </location>
</feature>
<keyword evidence="3" id="KW-1133">Transmembrane helix</keyword>
<proteinExistence type="inferred from homology"/>
<dbReference type="PANTHER" id="PTHR34295:SF1">
    <property type="entry name" value="BIOTIN TRANSPORTER BIOY"/>
    <property type="match status" value="1"/>
</dbReference>
<sequence>MQSTLPTTLTAAPTAAFQDTLAGKAALVVAATGFLAICAHVSIPLFFTPVPLSLITFGVLLVGLTLGPVAGFSAMVLYLAEGAAGMPVFSPQGPGGLAQLLGPTAGYLFSYPLAAATAGALVRTAGSQRVRFASACFAGAVASLFFFVMGATWLAHFLHLTPTATMYSAVLPFLPGEVIKVAAAAGIVSAVRLPRRS</sequence>
<dbReference type="Pfam" id="PF02632">
    <property type="entry name" value="BioY"/>
    <property type="match status" value="1"/>
</dbReference>
<dbReference type="Gene3D" id="1.10.1760.20">
    <property type="match status" value="1"/>
</dbReference>
<keyword evidence="2 3" id="KW-0472">Membrane</keyword>
<evidence type="ECO:0000313" key="4">
    <source>
        <dbReference type="EMBL" id="RXH55555.1"/>
    </source>
</evidence>
<feature type="transmembrane region" description="Helical" evidence="3">
    <location>
        <begin position="54"/>
        <end position="80"/>
    </location>
</feature>